<name>A0ACA9Q0Q2_9GLOM</name>
<reference evidence="1" key="1">
    <citation type="submission" date="2021-06" db="EMBL/GenBank/DDBJ databases">
        <authorList>
            <person name="Kallberg Y."/>
            <person name="Tangrot J."/>
            <person name="Rosling A."/>
        </authorList>
    </citation>
    <scope>NUCLEOTIDE SEQUENCE</scope>
    <source>
        <strain evidence="1">28 12/20/2015</strain>
    </source>
</reference>
<dbReference type="Proteomes" id="UP000789366">
    <property type="component" value="Unassembled WGS sequence"/>
</dbReference>
<gene>
    <name evidence="1" type="ORF">SPELUC_LOCUS13168</name>
</gene>
<dbReference type="EMBL" id="CAJVPW010033743">
    <property type="protein sequence ID" value="CAG8731843.1"/>
    <property type="molecule type" value="Genomic_DNA"/>
</dbReference>
<evidence type="ECO:0000313" key="1">
    <source>
        <dbReference type="EMBL" id="CAG8731843.1"/>
    </source>
</evidence>
<proteinExistence type="predicted"/>
<keyword evidence="2" id="KW-1185">Reference proteome</keyword>
<accession>A0ACA9Q0Q2</accession>
<organism evidence="1 2">
    <name type="scientific">Cetraspora pellucida</name>
    <dbReference type="NCBI Taxonomy" id="1433469"/>
    <lineage>
        <taxon>Eukaryota</taxon>
        <taxon>Fungi</taxon>
        <taxon>Fungi incertae sedis</taxon>
        <taxon>Mucoromycota</taxon>
        <taxon>Glomeromycotina</taxon>
        <taxon>Glomeromycetes</taxon>
        <taxon>Diversisporales</taxon>
        <taxon>Gigasporaceae</taxon>
        <taxon>Cetraspora</taxon>
    </lineage>
</organism>
<sequence>MSEARQFHMPYVLQNLFAAILVFGESENSKKLWDENFEAMSEDFTVNSIPEGQLCINAVLKHINQFLQQHNKSISDYELPKIDTNYAKDQQTLLREELSISTKPEDLAKIQTLNRTQKEIFDTVISYVNNNLTGTFFIDGPGGSRKTYLYKCILAMIRSLGFIVLATASSDIASLIMPEGHTAHL</sequence>
<evidence type="ECO:0000313" key="2">
    <source>
        <dbReference type="Proteomes" id="UP000789366"/>
    </source>
</evidence>
<protein>
    <submittedName>
        <fullName evidence="1">12883_t:CDS:1</fullName>
    </submittedName>
</protein>
<comment type="caution">
    <text evidence="1">The sequence shown here is derived from an EMBL/GenBank/DDBJ whole genome shotgun (WGS) entry which is preliminary data.</text>
</comment>